<dbReference type="EMBL" id="JBHSPF010000046">
    <property type="protein sequence ID" value="MFC5629096.1"/>
    <property type="molecule type" value="Genomic_DNA"/>
</dbReference>
<evidence type="ECO:0000313" key="8">
    <source>
        <dbReference type="EMBL" id="MFC5629096.1"/>
    </source>
</evidence>
<evidence type="ECO:0000256" key="2">
    <source>
        <dbReference type="ARBA" id="ARBA00010671"/>
    </source>
</evidence>
<keyword evidence="4" id="KW-0663">Pyridoxal phosphate</keyword>
<dbReference type="InterPro" id="IPR008286">
    <property type="entry name" value="Prn/Lys/Arg_de-COase_C"/>
</dbReference>
<protein>
    <submittedName>
        <fullName evidence="8">Aminotransferase class I/II-fold pyridoxal phosphate-dependent enzyme</fullName>
    </submittedName>
</protein>
<comment type="caution">
    <text evidence="8">The sequence shown here is derived from an EMBL/GenBank/DDBJ whole genome shotgun (WGS) entry which is preliminary data.</text>
</comment>
<gene>
    <name evidence="8" type="ORF">ACFPTR_09440</name>
</gene>
<proteinExistence type="inferred from homology"/>
<accession>A0ABW0U8W1</accession>
<dbReference type="Pfam" id="PF03711">
    <property type="entry name" value="OKR_DC_1_C"/>
    <property type="match status" value="1"/>
</dbReference>
<keyword evidence="8" id="KW-0032">Aminotransferase</keyword>
<dbReference type="Pfam" id="PF01276">
    <property type="entry name" value="OKR_DC_1"/>
    <property type="match status" value="1"/>
</dbReference>
<dbReference type="InterPro" id="IPR015421">
    <property type="entry name" value="PyrdxlP-dep_Trfase_major"/>
</dbReference>
<dbReference type="PANTHER" id="PTHR43277">
    <property type="entry name" value="ARGININE DECARBOXYLASE"/>
    <property type="match status" value="1"/>
</dbReference>
<comment type="similarity">
    <text evidence="2">Belongs to the Orn/Lys/Arg decarboxylase class-I family.</text>
</comment>
<comment type="cofactor">
    <cofactor evidence="1">
        <name>pyridoxal 5'-phosphate</name>
        <dbReference type="ChEBI" id="CHEBI:597326"/>
    </cofactor>
</comment>
<dbReference type="InterPro" id="IPR000310">
    <property type="entry name" value="Orn/Lys/Arg_deCO2ase_major_dom"/>
</dbReference>
<dbReference type="InterPro" id="IPR036633">
    <property type="entry name" value="Prn/Lys/Arg_de-COase_C_sf"/>
</dbReference>
<keyword evidence="9" id="KW-1185">Reference proteome</keyword>
<organism evidence="8 9">
    <name type="scientific">Aliibacillus thermotolerans</name>
    <dbReference type="NCBI Taxonomy" id="1834418"/>
    <lineage>
        <taxon>Bacteria</taxon>
        <taxon>Bacillati</taxon>
        <taxon>Bacillota</taxon>
        <taxon>Bacilli</taxon>
        <taxon>Bacillales</taxon>
        <taxon>Bacillaceae</taxon>
        <taxon>Aliibacillus</taxon>
    </lineage>
</organism>
<dbReference type="PANTHER" id="PTHR43277:SF3">
    <property type="entry name" value="DECARBOXYLASE, PUTATIVE-RELATED"/>
    <property type="match status" value="1"/>
</dbReference>
<dbReference type="GO" id="GO:0008483">
    <property type="term" value="F:transaminase activity"/>
    <property type="evidence" value="ECO:0007669"/>
    <property type="project" value="UniProtKB-KW"/>
</dbReference>
<dbReference type="InterPro" id="IPR015424">
    <property type="entry name" value="PyrdxlP-dep_Trfase"/>
</dbReference>
<evidence type="ECO:0000256" key="4">
    <source>
        <dbReference type="ARBA" id="ARBA00022898"/>
    </source>
</evidence>
<evidence type="ECO:0000256" key="3">
    <source>
        <dbReference type="ARBA" id="ARBA00022793"/>
    </source>
</evidence>
<dbReference type="Gene3D" id="3.90.105.10">
    <property type="entry name" value="Molybdopterin biosynthesis moea protein, domain 2"/>
    <property type="match status" value="1"/>
</dbReference>
<evidence type="ECO:0000313" key="9">
    <source>
        <dbReference type="Proteomes" id="UP001596143"/>
    </source>
</evidence>
<keyword evidence="8" id="KW-0808">Transferase</keyword>
<dbReference type="SUPFAM" id="SSF53383">
    <property type="entry name" value="PLP-dependent transferases"/>
    <property type="match status" value="1"/>
</dbReference>
<evidence type="ECO:0000256" key="5">
    <source>
        <dbReference type="ARBA" id="ARBA00023239"/>
    </source>
</evidence>
<feature type="domain" description="Orn/Lys/Arg decarboxylase C-terminal" evidence="7">
    <location>
        <begin position="392"/>
        <end position="456"/>
    </location>
</feature>
<feature type="domain" description="Orn/Lys/Arg decarboxylases family 1 pyridoxal-P attachment site" evidence="6">
    <location>
        <begin position="7"/>
        <end position="309"/>
    </location>
</feature>
<dbReference type="SUPFAM" id="SSF55904">
    <property type="entry name" value="Ornithine decarboxylase C-terminal domain"/>
    <property type="match status" value="1"/>
</dbReference>
<reference evidence="9" key="1">
    <citation type="journal article" date="2019" name="Int. J. Syst. Evol. Microbiol.">
        <title>The Global Catalogue of Microorganisms (GCM) 10K type strain sequencing project: providing services to taxonomists for standard genome sequencing and annotation.</title>
        <authorList>
            <consortium name="The Broad Institute Genomics Platform"/>
            <consortium name="The Broad Institute Genome Sequencing Center for Infectious Disease"/>
            <person name="Wu L."/>
            <person name="Ma J."/>
        </authorList>
    </citation>
    <scope>NUCLEOTIDE SEQUENCE [LARGE SCALE GENOMIC DNA]</scope>
    <source>
        <strain evidence="9">CGMCC 1.15790</strain>
    </source>
</reference>
<evidence type="ECO:0000259" key="6">
    <source>
        <dbReference type="Pfam" id="PF01276"/>
    </source>
</evidence>
<dbReference type="RefSeq" id="WP_270895811.1">
    <property type="nucleotide sequence ID" value="NZ_JBHSPF010000046.1"/>
</dbReference>
<keyword evidence="5" id="KW-0456">Lyase</keyword>
<sequence>MDQEKMPLLQALENHLKRQPVSFHVPGHKNGTLFPPTYGKYFKEIAAIDQTELTGLDDLHDPTGPIQEAQMLTAELFGAVESIFLVGGSTSGNLAMIMGAFREGETVLVQRDVHKSVINGLRLANARPVFIFPEYEESSHLSLGLSVDKVKEAFLRYPEAKGLIITSPTYYGWTPPLEPIIQVAKAYDAIVLVDEAHGAHFVANDCFPSSALAAGADVVVQSAHKTLPALTMGAYLHIGTTDTNLRQSVKEKAALIQSSSPSYPIMASLDLARKYVYDVAKIDKHALRETLVETSKRMERETGLKSVTPPAPIKRDLLKCVLQAPTGYSGWTFARYLEANDLYPELADNKHVLLILPLSIQPLSTTLYEKIKVAVTKMKKEVKRTEFPNIIIPSFDLAPFDQLSVPIKEQMDIPLEKAYGKRTATDLIPYPPGIPLFFKGELLTGKRYEALIQWLRQGGRVQGGLQDDQGKWFVPIIQNEG</sequence>
<dbReference type="Proteomes" id="UP001596143">
    <property type="component" value="Unassembled WGS sequence"/>
</dbReference>
<dbReference type="InterPro" id="IPR052357">
    <property type="entry name" value="Orn_Lys_Arg_decarboxylase-I"/>
</dbReference>
<evidence type="ECO:0000256" key="1">
    <source>
        <dbReference type="ARBA" id="ARBA00001933"/>
    </source>
</evidence>
<keyword evidence="3" id="KW-0210">Decarboxylase</keyword>
<dbReference type="Gene3D" id="3.40.640.10">
    <property type="entry name" value="Type I PLP-dependent aspartate aminotransferase-like (Major domain)"/>
    <property type="match status" value="1"/>
</dbReference>
<name>A0ABW0U8W1_9BACI</name>
<evidence type="ECO:0000259" key="7">
    <source>
        <dbReference type="Pfam" id="PF03711"/>
    </source>
</evidence>